<organism evidence="16 17">
    <name type="scientific">Ambrosia artemisiifolia</name>
    <name type="common">Common ragweed</name>
    <dbReference type="NCBI Taxonomy" id="4212"/>
    <lineage>
        <taxon>Eukaryota</taxon>
        <taxon>Viridiplantae</taxon>
        <taxon>Streptophyta</taxon>
        <taxon>Embryophyta</taxon>
        <taxon>Tracheophyta</taxon>
        <taxon>Spermatophyta</taxon>
        <taxon>Magnoliopsida</taxon>
        <taxon>eudicotyledons</taxon>
        <taxon>Gunneridae</taxon>
        <taxon>Pentapetalae</taxon>
        <taxon>asterids</taxon>
        <taxon>campanulids</taxon>
        <taxon>Asterales</taxon>
        <taxon>Asteraceae</taxon>
        <taxon>Asteroideae</taxon>
        <taxon>Heliantheae alliance</taxon>
        <taxon>Heliantheae</taxon>
        <taxon>Ambrosia</taxon>
    </lineage>
</organism>
<sequence>MLVEKDFDISDRAGGVGKAIVTTYTVNVTSSLEIRLYWAGKGTINVPTRGTYGPLISAISVDPNYPVPRAKEKGNGVSGGVVAGIVVGAVFSIVLILGVLWWLGYLRRRDSSGLDLSGVELNTRFTLRQIKAATNNFDVANKIGEGGFGPVYKGVLPDGTLIAVKQLSSKSRQGNREFLNELGMISALQHKHLVKLHGCCIEGNQLLLAYEYMENNSLARALFGPEEWQLELDWPTRYKICIGIARGLAFLHEESRLKIVHRDIKATNVLLDKNLDAKISDFGLAKLDEEDETHISTRVAGTYGYMAPEYALRGYLTDKADVYSYGIVLLEIVSGTANTVDRLKENHFILLDR</sequence>
<keyword evidence="5" id="KW-0808">Transferase</keyword>
<dbReference type="SUPFAM" id="SSF56112">
    <property type="entry name" value="Protein kinase-like (PK-like)"/>
    <property type="match status" value="1"/>
</dbReference>
<dbReference type="InterPro" id="IPR011009">
    <property type="entry name" value="Kinase-like_dom_sf"/>
</dbReference>
<keyword evidence="3" id="KW-0723">Serine/threonine-protein kinase</keyword>
<dbReference type="PANTHER" id="PTHR48006">
    <property type="entry name" value="LEUCINE-RICH REPEAT-CONTAINING PROTEIN DDB_G0281931-RELATED"/>
    <property type="match status" value="1"/>
</dbReference>
<comment type="caution">
    <text evidence="16">The sequence shown here is derived from an EMBL/GenBank/DDBJ whole genome shotgun (WGS) entry which is preliminary data.</text>
</comment>
<comment type="catalytic activity">
    <reaction evidence="13">
        <text>L-seryl-[protein] + ATP = O-phospho-L-seryl-[protein] + ADP + H(+)</text>
        <dbReference type="Rhea" id="RHEA:17989"/>
        <dbReference type="Rhea" id="RHEA-COMP:9863"/>
        <dbReference type="Rhea" id="RHEA-COMP:11604"/>
        <dbReference type="ChEBI" id="CHEBI:15378"/>
        <dbReference type="ChEBI" id="CHEBI:29999"/>
        <dbReference type="ChEBI" id="CHEBI:30616"/>
        <dbReference type="ChEBI" id="CHEBI:83421"/>
        <dbReference type="ChEBI" id="CHEBI:456216"/>
        <dbReference type="EC" id="2.7.11.1"/>
    </reaction>
</comment>
<dbReference type="Gene3D" id="2.60.120.430">
    <property type="entry name" value="Galactose-binding lectin"/>
    <property type="match status" value="1"/>
</dbReference>
<evidence type="ECO:0000256" key="8">
    <source>
        <dbReference type="ARBA" id="ARBA00022777"/>
    </source>
</evidence>
<dbReference type="Gene3D" id="3.30.200.20">
    <property type="entry name" value="Phosphorylase Kinase, domain 1"/>
    <property type="match status" value="1"/>
</dbReference>
<dbReference type="EMBL" id="JAMZMK010011836">
    <property type="protein sequence ID" value="KAI7725898.1"/>
    <property type="molecule type" value="Genomic_DNA"/>
</dbReference>
<feature type="domain" description="Protein kinase" evidence="15">
    <location>
        <begin position="137"/>
        <end position="353"/>
    </location>
</feature>
<dbReference type="PROSITE" id="PS50011">
    <property type="entry name" value="PROTEIN_KINASE_DOM"/>
    <property type="match status" value="1"/>
</dbReference>
<accession>A0AAD5BM20</accession>
<keyword evidence="14" id="KW-0812">Transmembrane</keyword>
<keyword evidence="11" id="KW-0325">Glycoprotein</keyword>
<keyword evidence="8" id="KW-0418">Kinase</keyword>
<evidence type="ECO:0000256" key="10">
    <source>
        <dbReference type="ARBA" id="ARBA00023170"/>
    </source>
</evidence>
<dbReference type="PANTHER" id="PTHR48006:SF81">
    <property type="entry name" value="PROTEIN KINASE DOMAIN-CONTAINING PROTEIN"/>
    <property type="match status" value="1"/>
</dbReference>
<evidence type="ECO:0000256" key="7">
    <source>
        <dbReference type="ARBA" id="ARBA00022741"/>
    </source>
</evidence>
<keyword evidence="7" id="KW-0547">Nucleotide-binding</keyword>
<evidence type="ECO:0000256" key="1">
    <source>
        <dbReference type="ARBA" id="ARBA00004479"/>
    </source>
</evidence>
<feature type="transmembrane region" description="Helical" evidence="14">
    <location>
        <begin position="81"/>
        <end position="103"/>
    </location>
</feature>
<evidence type="ECO:0000256" key="5">
    <source>
        <dbReference type="ARBA" id="ARBA00022679"/>
    </source>
</evidence>
<evidence type="ECO:0000256" key="4">
    <source>
        <dbReference type="ARBA" id="ARBA00022553"/>
    </source>
</evidence>
<proteinExistence type="predicted"/>
<dbReference type="Gene3D" id="1.10.510.10">
    <property type="entry name" value="Transferase(Phosphotransferase) domain 1"/>
    <property type="match status" value="1"/>
</dbReference>
<keyword evidence="10" id="KW-0675">Receptor</keyword>
<dbReference type="Pfam" id="PF11721">
    <property type="entry name" value="Malectin"/>
    <property type="match status" value="1"/>
</dbReference>
<keyword evidence="4" id="KW-0597">Phosphoprotein</keyword>
<evidence type="ECO:0000313" key="17">
    <source>
        <dbReference type="Proteomes" id="UP001206925"/>
    </source>
</evidence>
<dbReference type="FunFam" id="3.30.200.20:FF:000217">
    <property type="entry name" value="probable LRR receptor-like serine/threonine-protein kinase At1g53430"/>
    <property type="match status" value="1"/>
</dbReference>
<evidence type="ECO:0000259" key="15">
    <source>
        <dbReference type="PROSITE" id="PS50011"/>
    </source>
</evidence>
<evidence type="ECO:0000256" key="11">
    <source>
        <dbReference type="ARBA" id="ARBA00023180"/>
    </source>
</evidence>
<evidence type="ECO:0000256" key="12">
    <source>
        <dbReference type="ARBA" id="ARBA00047899"/>
    </source>
</evidence>
<evidence type="ECO:0000256" key="6">
    <source>
        <dbReference type="ARBA" id="ARBA00022729"/>
    </source>
</evidence>
<evidence type="ECO:0000256" key="9">
    <source>
        <dbReference type="ARBA" id="ARBA00022840"/>
    </source>
</evidence>
<comment type="subcellular location">
    <subcellularLocation>
        <location evidence="1">Membrane</location>
        <topology evidence="1">Single-pass type I membrane protein</topology>
    </subcellularLocation>
</comment>
<dbReference type="Pfam" id="PF07714">
    <property type="entry name" value="PK_Tyr_Ser-Thr"/>
    <property type="match status" value="1"/>
</dbReference>
<evidence type="ECO:0000313" key="16">
    <source>
        <dbReference type="EMBL" id="KAI7725898.1"/>
    </source>
</evidence>
<feature type="non-terminal residue" evidence="16">
    <location>
        <position position="1"/>
    </location>
</feature>
<evidence type="ECO:0000256" key="2">
    <source>
        <dbReference type="ARBA" id="ARBA00012513"/>
    </source>
</evidence>
<evidence type="ECO:0000256" key="3">
    <source>
        <dbReference type="ARBA" id="ARBA00022527"/>
    </source>
</evidence>
<evidence type="ECO:0000256" key="13">
    <source>
        <dbReference type="ARBA" id="ARBA00048679"/>
    </source>
</evidence>
<dbReference type="AlphaFoldDB" id="A0AAD5BM20"/>
<dbReference type="EC" id="2.7.11.1" evidence="2"/>
<dbReference type="InterPro" id="IPR021720">
    <property type="entry name" value="Malectin_dom"/>
</dbReference>
<dbReference type="FunFam" id="1.10.510.10:FF:001023">
    <property type="entry name" value="Os07g0541700 protein"/>
    <property type="match status" value="1"/>
</dbReference>
<dbReference type="GO" id="GO:0016020">
    <property type="term" value="C:membrane"/>
    <property type="evidence" value="ECO:0007669"/>
    <property type="project" value="UniProtKB-SubCell"/>
</dbReference>
<keyword evidence="17" id="KW-1185">Reference proteome</keyword>
<reference evidence="16" key="1">
    <citation type="submission" date="2022-06" db="EMBL/GenBank/DDBJ databases">
        <title>Uncovering the hologenomic basis of an extraordinary plant invasion.</title>
        <authorList>
            <person name="Bieker V.C."/>
            <person name="Martin M.D."/>
            <person name="Gilbert T."/>
            <person name="Hodgins K."/>
            <person name="Battlay P."/>
            <person name="Petersen B."/>
            <person name="Wilson J."/>
        </authorList>
    </citation>
    <scope>NUCLEOTIDE SEQUENCE</scope>
    <source>
        <strain evidence="16">AA19_3_7</strain>
        <tissue evidence="16">Leaf</tissue>
    </source>
</reference>
<keyword evidence="6" id="KW-0732">Signal</keyword>
<keyword evidence="14" id="KW-0472">Membrane</keyword>
<dbReference type="PROSITE" id="PS00108">
    <property type="entry name" value="PROTEIN_KINASE_ST"/>
    <property type="match status" value="1"/>
</dbReference>
<keyword evidence="9" id="KW-0067">ATP-binding</keyword>
<dbReference type="GO" id="GO:0005524">
    <property type="term" value="F:ATP binding"/>
    <property type="evidence" value="ECO:0007669"/>
    <property type="project" value="UniProtKB-KW"/>
</dbReference>
<name>A0AAD5BM20_AMBAR</name>
<dbReference type="InterPro" id="IPR008271">
    <property type="entry name" value="Ser/Thr_kinase_AS"/>
</dbReference>
<dbReference type="InterPro" id="IPR001245">
    <property type="entry name" value="Ser-Thr/Tyr_kinase_cat_dom"/>
</dbReference>
<comment type="catalytic activity">
    <reaction evidence="12">
        <text>L-threonyl-[protein] + ATP = O-phospho-L-threonyl-[protein] + ADP + H(+)</text>
        <dbReference type="Rhea" id="RHEA:46608"/>
        <dbReference type="Rhea" id="RHEA-COMP:11060"/>
        <dbReference type="Rhea" id="RHEA-COMP:11605"/>
        <dbReference type="ChEBI" id="CHEBI:15378"/>
        <dbReference type="ChEBI" id="CHEBI:30013"/>
        <dbReference type="ChEBI" id="CHEBI:30616"/>
        <dbReference type="ChEBI" id="CHEBI:61977"/>
        <dbReference type="ChEBI" id="CHEBI:456216"/>
        <dbReference type="EC" id="2.7.11.1"/>
    </reaction>
</comment>
<dbReference type="SMART" id="SM00220">
    <property type="entry name" value="S_TKc"/>
    <property type="match status" value="1"/>
</dbReference>
<dbReference type="GO" id="GO:0004674">
    <property type="term" value="F:protein serine/threonine kinase activity"/>
    <property type="evidence" value="ECO:0007669"/>
    <property type="project" value="UniProtKB-KW"/>
</dbReference>
<dbReference type="InterPro" id="IPR000719">
    <property type="entry name" value="Prot_kinase_dom"/>
</dbReference>
<dbReference type="Proteomes" id="UP001206925">
    <property type="component" value="Unassembled WGS sequence"/>
</dbReference>
<evidence type="ECO:0000256" key="14">
    <source>
        <dbReference type="SAM" id="Phobius"/>
    </source>
</evidence>
<gene>
    <name evidence="16" type="ORF">M8C21_007914</name>
</gene>
<dbReference type="InterPro" id="IPR051824">
    <property type="entry name" value="LRR_Rcpt-Like_S/T_Kinase"/>
</dbReference>
<keyword evidence="14" id="KW-1133">Transmembrane helix</keyword>
<protein>
    <recommendedName>
        <fullName evidence="2">non-specific serine/threonine protein kinase</fullName>
        <ecNumber evidence="2">2.7.11.1</ecNumber>
    </recommendedName>
</protein>